<protein>
    <submittedName>
        <fullName evidence="1">Uncharacterized protein</fullName>
    </submittedName>
</protein>
<reference evidence="1 2" key="1">
    <citation type="submission" date="2010-08" db="EMBL/GenBank/DDBJ databases">
        <authorList>
            <person name="Weinstock G."/>
            <person name="Sodergren E."/>
            <person name="Clifton S."/>
            <person name="Fulton L."/>
            <person name="Fulton B."/>
            <person name="Courtney L."/>
            <person name="Fronick C."/>
            <person name="Harrison M."/>
            <person name="Strong C."/>
            <person name="Farmer C."/>
            <person name="Delahaunty K."/>
            <person name="Markovic C."/>
            <person name="Hall O."/>
            <person name="Minx P."/>
            <person name="Tomlinson C."/>
            <person name="Mitreva M."/>
            <person name="Hou S."/>
            <person name="Chen J."/>
            <person name="Wollam A."/>
            <person name="Pepin K.H."/>
            <person name="Johnson M."/>
            <person name="Bhonagiri V."/>
            <person name="Zhang X."/>
            <person name="Suruliraj S."/>
            <person name="Warren W."/>
            <person name="Chinwalla A."/>
            <person name="Mardis E.R."/>
            <person name="Wilson R.K."/>
        </authorList>
    </citation>
    <scope>NUCLEOTIDE SEQUENCE [LARGE SCALE GENOMIC DNA]</scope>
    <source>
        <strain evidence="1 2">F0399</strain>
    </source>
</reference>
<organism evidence="1 2">
    <name type="scientific">Selenomonas artemidis F0399</name>
    <dbReference type="NCBI Taxonomy" id="749551"/>
    <lineage>
        <taxon>Bacteria</taxon>
        <taxon>Bacillati</taxon>
        <taxon>Bacillota</taxon>
        <taxon>Negativicutes</taxon>
        <taxon>Selenomonadales</taxon>
        <taxon>Selenomonadaceae</taxon>
        <taxon>Selenomonas</taxon>
    </lineage>
</organism>
<accession>E7N339</accession>
<evidence type="ECO:0000313" key="2">
    <source>
        <dbReference type="Proteomes" id="UP000004633"/>
    </source>
</evidence>
<dbReference type="AlphaFoldDB" id="E7N339"/>
<dbReference type="RefSeq" id="WP_009350071.1">
    <property type="nucleotide sequence ID" value="NZ_GL638136.1"/>
</dbReference>
<dbReference type="STRING" id="749551.HMPREF9555_01411"/>
<dbReference type="HOGENOM" id="CLU_1453471_0_0_9"/>
<dbReference type="Proteomes" id="UP000004633">
    <property type="component" value="Unassembled WGS sequence"/>
</dbReference>
<evidence type="ECO:0000313" key="1">
    <source>
        <dbReference type="EMBL" id="EFW29600.1"/>
    </source>
</evidence>
<dbReference type="EMBL" id="AECV01000023">
    <property type="protein sequence ID" value="EFW29600.1"/>
    <property type="molecule type" value="Genomic_DNA"/>
</dbReference>
<proteinExistence type="predicted"/>
<name>E7N339_9FIRM</name>
<gene>
    <name evidence="1" type="ORF">HMPREF9555_01411</name>
</gene>
<keyword evidence="2" id="KW-1185">Reference proteome</keyword>
<comment type="caution">
    <text evidence="1">The sequence shown here is derived from an EMBL/GenBank/DDBJ whole genome shotgun (WGS) entry which is preliminary data.</text>
</comment>
<sequence>MSESVNFAVGEPFPLPILAQADGGMFQVDKNGMMFLLQLSRADVIAVEAFRTGEIEIAVTEVDGILFFLYRIDGIFKDGWGDAPLSLSLVKDELLPNERDLRDPTIHLYLVDTNLKILLAERTARIPEEFAEIIRKNVRTQLAQPRSALAFQKNVSEIWTKYSAAKLRAMADAAHTLPLSIGNAPLH</sequence>